<protein>
    <submittedName>
        <fullName evidence="1">Uncharacterized protein</fullName>
    </submittedName>
</protein>
<name>A0A5C6T2P0_FUSOC</name>
<gene>
    <name evidence="1" type="ORF">FocTR4_00001110</name>
</gene>
<organism evidence="1 2">
    <name type="scientific">Fusarium oxysporum f. sp. cubense</name>
    <dbReference type="NCBI Taxonomy" id="61366"/>
    <lineage>
        <taxon>Eukaryota</taxon>
        <taxon>Fungi</taxon>
        <taxon>Dikarya</taxon>
        <taxon>Ascomycota</taxon>
        <taxon>Pezizomycotina</taxon>
        <taxon>Sordariomycetes</taxon>
        <taxon>Hypocreomycetidae</taxon>
        <taxon>Hypocreales</taxon>
        <taxon>Nectriaceae</taxon>
        <taxon>Fusarium</taxon>
        <taxon>Fusarium oxysporum species complex</taxon>
    </lineage>
</organism>
<evidence type="ECO:0000313" key="2">
    <source>
        <dbReference type="Proteomes" id="UP000321331"/>
    </source>
</evidence>
<dbReference type="EMBL" id="VMNF01000007">
    <property type="protein sequence ID" value="TXC05067.1"/>
    <property type="molecule type" value="Genomic_DNA"/>
</dbReference>
<accession>A0A5C6T2P0</accession>
<reference evidence="1 2" key="1">
    <citation type="submission" date="2019-07" db="EMBL/GenBank/DDBJ databases">
        <title>The First High-Quality Draft Genome Sequence of the Causal Agent of the Current Panama Disease Epidemic.</title>
        <authorList>
            <person name="Warmington R.J."/>
            <person name="Kay W."/>
            <person name="Jeffries A."/>
            <person name="Bebber D."/>
            <person name="Moore K."/>
            <person name="Studholme D.J."/>
        </authorList>
    </citation>
    <scope>NUCLEOTIDE SEQUENCE [LARGE SCALE GENOMIC DNA]</scope>
    <source>
        <strain evidence="1 2">TR4</strain>
    </source>
</reference>
<dbReference type="AlphaFoldDB" id="A0A5C6T2P0"/>
<proteinExistence type="predicted"/>
<dbReference type="Proteomes" id="UP000321331">
    <property type="component" value="Unassembled WGS sequence"/>
</dbReference>
<evidence type="ECO:0000313" key="1">
    <source>
        <dbReference type="EMBL" id="TXC05067.1"/>
    </source>
</evidence>
<comment type="caution">
    <text evidence="1">The sequence shown here is derived from an EMBL/GenBank/DDBJ whole genome shotgun (WGS) entry which is preliminary data.</text>
</comment>
<sequence>MNTALQPVVDGLRHTTAQQLAISGYCFATVSLTEHRRNVTQERLSHDDPEGLGTQPCRLRQDFSLFVVSPSPVLLTLRNAGRVPCGGSQVCQDMRTVHDNSEVLPGSKVLPGQ</sequence>